<keyword evidence="1" id="KW-0813">Transport</keyword>
<evidence type="ECO:0000256" key="3">
    <source>
        <dbReference type="ARBA" id="ARBA00022485"/>
    </source>
</evidence>
<evidence type="ECO:0000313" key="15">
    <source>
        <dbReference type="Proteomes" id="UP000705230"/>
    </source>
</evidence>
<dbReference type="PROSITE" id="PS51656">
    <property type="entry name" value="4FE4S"/>
    <property type="match status" value="1"/>
</dbReference>
<dbReference type="InterPro" id="IPR010207">
    <property type="entry name" value="Elect_transpt_cplx_RnfB/RsxB"/>
</dbReference>
<proteinExistence type="predicted"/>
<dbReference type="Pfam" id="PF04060">
    <property type="entry name" value="FeS"/>
    <property type="match status" value="1"/>
</dbReference>
<name>A0A937J672_9GAMM</name>
<keyword evidence="5" id="KW-0479">Metal-binding</keyword>
<keyword evidence="3" id="KW-0004">4Fe-4S</keyword>
<keyword evidence="9" id="KW-0408">Iron</keyword>
<evidence type="ECO:0000256" key="4">
    <source>
        <dbReference type="ARBA" id="ARBA00022519"/>
    </source>
</evidence>
<evidence type="ECO:0000259" key="12">
    <source>
        <dbReference type="PROSITE" id="PS51379"/>
    </source>
</evidence>
<gene>
    <name evidence="14" type="ORF">ISR29_00610</name>
</gene>
<evidence type="ECO:0000256" key="2">
    <source>
        <dbReference type="ARBA" id="ARBA00022475"/>
    </source>
</evidence>
<evidence type="ECO:0000259" key="13">
    <source>
        <dbReference type="PROSITE" id="PS51656"/>
    </source>
</evidence>
<dbReference type="PROSITE" id="PS51379">
    <property type="entry name" value="4FE4S_FER_2"/>
    <property type="match status" value="2"/>
</dbReference>
<dbReference type="PROSITE" id="PS00198">
    <property type="entry name" value="4FE4S_FER_1"/>
    <property type="match status" value="2"/>
</dbReference>
<dbReference type="GO" id="GO:0046872">
    <property type="term" value="F:metal ion binding"/>
    <property type="evidence" value="ECO:0007669"/>
    <property type="project" value="UniProtKB-KW"/>
</dbReference>
<evidence type="ECO:0000256" key="6">
    <source>
        <dbReference type="ARBA" id="ARBA00022737"/>
    </source>
</evidence>
<keyword evidence="6" id="KW-0677">Repeat</keyword>
<dbReference type="InterPro" id="IPR017900">
    <property type="entry name" value="4Fe4S_Fe_S_CS"/>
</dbReference>
<dbReference type="Pfam" id="PF14697">
    <property type="entry name" value="Fer4_21"/>
    <property type="match status" value="1"/>
</dbReference>
<evidence type="ECO:0000256" key="7">
    <source>
        <dbReference type="ARBA" id="ARBA00022967"/>
    </source>
</evidence>
<dbReference type="InterPro" id="IPR017896">
    <property type="entry name" value="4Fe4S_Fe-S-bd"/>
</dbReference>
<evidence type="ECO:0000256" key="8">
    <source>
        <dbReference type="ARBA" id="ARBA00022982"/>
    </source>
</evidence>
<feature type="domain" description="4Fe-4S ferredoxin-type" evidence="12">
    <location>
        <begin position="103"/>
        <end position="132"/>
    </location>
</feature>
<dbReference type="Gene3D" id="3.30.70.20">
    <property type="match status" value="2"/>
</dbReference>
<feature type="domain" description="4Fe-4S ferredoxin-type" evidence="12">
    <location>
        <begin position="73"/>
        <end position="102"/>
    </location>
</feature>
<reference evidence="14" key="1">
    <citation type="submission" date="2020-10" db="EMBL/GenBank/DDBJ databases">
        <title>Microbiome of the Black Sea water column analyzed by genome centric metagenomics.</title>
        <authorList>
            <person name="Cabello-Yeves P.J."/>
            <person name="Callieri C."/>
            <person name="Picazo A."/>
            <person name="Mehrshad M."/>
            <person name="Haro-Moreno J.M."/>
            <person name="Roda-Garcia J."/>
            <person name="Dzembekova N."/>
            <person name="Slabakova V."/>
            <person name="Slabakova N."/>
            <person name="Moncheva S."/>
            <person name="Rodriguez-Valera F."/>
        </authorList>
    </citation>
    <scope>NUCLEOTIDE SEQUENCE</scope>
    <source>
        <strain evidence="14">BS30m-G43</strain>
    </source>
</reference>
<dbReference type="GO" id="GO:0009055">
    <property type="term" value="F:electron transfer activity"/>
    <property type="evidence" value="ECO:0007669"/>
    <property type="project" value="InterPro"/>
</dbReference>
<organism evidence="14 15">
    <name type="scientific">SAR86 cluster bacterium</name>
    <dbReference type="NCBI Taxonomy" id="2030880"/>
    <lineage>
        <taxon>Bacteria</taxon>
        <taxon>Pseudomonadati</taxon>
        <taxon>Pseudomonadota</taxon>
        <taxon>Gammaproteobacteria</taxon>
        <taxon>SAR86 cluster</taxon>
    </lineage>
</organism>
<protein>
    <submittedName>
        <fullName evidence="14">RnfABCDGE type electron transport complex subunit B</fullName>
    </submittedName>
</protein>
<dbReference type="EMBL" id="JADHSG010000001">
    <property type="protein sequence ID" value="MBL6902687.1"/>
    <property type="molecule type" value="Genomic_DNA"/>
</dbReference>
<sequence>MDLVKLIHDELPQIQCGRCDTPGCYQYAEQIASGVVHDRCVPGGTETLQNLNKILVKNITSVDMSYGPAIPNQVAVIDESECIGCKKCITACPVDAISGSVNLMHNIIEDLCTGCELCIEPCPVDCIDLIETDKKKSRANSQINFNTTSKLRINESKKKRMDKANKLNKDIGIVINAKLGNRNADNEKNLESLQLKILNDQLDSFHNFDENQKSNFFKDLNQKD</sequence>
<feature type="domain" description="4Fe-4S" evidence="13">
    <location>
        <begin position="1"/>
        <end position="57"/>
    </location>
</feature>
<dbReference type="InterPro" id="IPR007202">
    <property type="entry name" value="4Fe-4S_dom"/>
</dbReference>
<dbReference type="InterPro" id="IPR050294">
    <property type="entry name" value="RnfB_subfamily"/>
</dbReference>
<dbReference type="AlphaFoldDB" id="A0A937J672"/>
<evidence type="ECO:0000256" key="1">
    <source>
        <dbReference type="ARBA" id="ARBA00022448"/>
    </source>
</evidence>
<comment type="caution">
    <text evidence="14">The sequence shown here is derived from an EMBL/GenBank/DDBJ whole genome shotgun (WGS) entry which is preliminary data.</text>
</comment>
<keyword evidence="10" id="KW-0411">Iron-sulfur</keyword>
<dbReference type="PANTHER" id="PTHR42859">
    <property type="entry name" value="OXIDOREDUCTASE"/>
    <property type="match status" value="1"/>
</dbReference>
<keyword evidence="11" id="KW-0472">Membrane</keyword>
<evidence type="ECO:0000256" key="11">
    <source>
        <dbReference type="ARBA" id="ARBA00023136"/>
    </source>
</evidence>
<dbReference type="Gene3D" id="1.10.15.40">
    <property type="entry name" value="Electron transport complex subunit B, putative Fe-S cluster"/>
    <property type="match status" value="1"/>
</dbReference>
<dbReference type="GO" id="GO:0051539">
    <property type="term" value="F:4 iron, 4 sulfur cluster binding"/>
    <property type="evidence" value="ECO:0007669"/>
    <property type="project" value="UniProtKB-KW"/>
</dbReference>
<keyword evidence="4" id="KW-0997">Cell inner membrane</keyword>
<dbReference type="Proteomes" id="UP000705230">
    <property type="component" value="Unassembled WGS sequence"/>
</dbReference>
<keyword evidence="7" id="KW-1278">Translocase</keyword>
<dbReference type="NCBIfam" id="TIGR01944">
    <property type="entry name" value="rnfB"/>
    <property type="match status" value="1"/>
</dbReference>
<dbReference type="PANTHER" id="PTHR42859:SF3">
    <property type="entry name" value="ION-TRANSLOCATING OXIDOREDUCTASE COMPLEX SUBUNIT B"/>
    <property type="match status" value="1"/>
</dbReference>
<evidence type="ECO:0000256" key="10">
    <source>
        <dbReference type="ARBA" id="ARBA00023014"/>
    </source>
</evidence>
<accession>A0A937J672</accession>
<evidence type="ECO:0000313" key="14">
    <source>
        <dbReference type="EMBL" id="MBL6902687.1"/>
    </source>
</evidence>
<evidence type="ECO:0000256" key="9">
    <source>
        <dbReference type="ARBA" id="ARBA00023004"/>
    </source>
</evidence>
<keyword evidence="2" id="KW-1003">Cell membrane</keyword>
<evidence type="ECO:0000256" key="5">
    <source>
        <dbReference type="ARBA" id="ARBA00022723"/>
    </source>
</evidence>
<keyword evidence="8" id="KW-0249">Electron transport</keyword>
<dbReference type="SUPFAM" id="SSF54862">
    <property type="entry name" value="4Fe-4S ferredoxins"/>
    <property type="match status" value="1"/>
</dbReference>